<dbReference type="AlphaFoldDB" id="A0A6P1Y0X6"/>
<organism evidence="2 3">
    <name type="scientific">Treponema vincentii</name>
    <dbReference type="NCBI Taxonomy" id="69710"/>
    <lineage>
        <taxon>Bacteria</taxon>
        <taxon>Pseudomonadati</taxon>
        <taxon>Spirochaetota</taxon>
        <taxon>Spirochaetia</taxon>
        <taxon>Spirochaetales</taxon>
        <taxon>Treponemataceae</taxon>
        <taxon>Treponema</taxon>
    </lineage>
</organism>
<dbReference type="SUPFAM" id="SSF143100">
    <property type="entry name" value="TTHA1013/TTHA0281-like"/>
    <property type="match status" value="1"/>
</dbReference>
<dbReference type="Pfam" id="PF15919">
    <property type="entry name" value="HicB_lk_antitox"/>
    <property type="match status" value="1"/>
</dbReference>
<dbReference type="InterPro" id="IPR031807">
    <property type="entry name" value="HicB-like"/>
</dbReference>
<dbReference type="InterPro" id="IPR035069">
    <property type="entry name" value="TTHA1013/TTHA0281-like"/>
</dbReference>
<accession>A0A6P1Y0X6</accession>
<evidence type="ECO:0000313" key="3">
    <source>
        <dbReference type="Proteomes" id="UP000464374"/>
    </source>
</evidence>
<dbReference type="Gene3D" id="3.30.160.250">
    <property type="match status" value="1"/>
</dbReference>
<dbReference type="KEGG" id="trz:GWP43_04760"/>
<dbReference type="RefSeq" id="WP_162663111.1">
    <property type="nucleotide sequence ID" value="NZ_CP048020.1"/>
</dbReference>
<evidence type="ECO:0000259" key="1">
    <source>
        <dbReference type="Pfam" id="PF15919"/>
    </source>
</evidence>
<protein>
    <submittedName>
        <fullName evidence="2">HicB family protein</fullName>
    </submittedName>
</protein>
<gene>
    <name evidence="2" type="ORF">GWP43_04760</name>
</gene>
<dbReference type="EMBL" id="CP048020">
    <property type="protein sequence ID" value="QHX42873.1"/>
    <property type="molecule type" value="Genomic_DNA"/>
</dbReference>
<evidence type="ECO:0000313" key="2">
    <source>
        <dbReference type="EMBL" id="QHX42873.1"/>
    </source>
</evidence>
<reference evidence="2 3" key="1">
    <citation type="submission" date="2020-01" db="EMBL/GenBank/DDBJ databases">
        <title>Complete genome sequence of a human oral phylogroup 1 Treponema sp. strain ATCC 700766, originally isolated from periodontitis dental plaque.</title>
        <authorList>
            <person name="Chan Y."/>
            <person name="Huo Y.-B."/>
            <person name="Yu X.-L."/>
            <person name="Zeng H."/>
            <person name="Leung W.-K."/>
            <person name="Watt R.M."/>
        </authorList>
    </citation>
    <scope>NUCLEOTIDE SEQUENCE [LARGE SCALE GENOMIC DNA]</scope>
    <source>
        <strain evidence="2 3">OMZ 804</strain>
    </source>
</reference>
<feature type="domain" description="HicB-like antitoxin of toxin-antitoxin system" evidence="1">
    <location>
        <begin position="9"/>
        <end position="109"/>
    </location>
</feature>
<name>A0A6P1Y0X6_9SPIR</name>
<proteinExistence type="predicted"/>
<sequence>MKYAYTAIFTEKDGTVYARVPDLKGCITTGRDLQDAIEQIEDAMAAWLCVAEDEQFEIAKATPQQQITHKKNDILSIIRADTTRYRAMAENKAIRKNVTLPAWLAEAAENANINFSQELQSALKQRLQIAL</sequence>
<dbReference type="Proteomes" id="UP000464374">
    <property type="component" value="Chromosome"/>
</dbReference>